<feature type="compositionally biased region" description="Polar residues" evidence="1">
    <location>
        <begin position="264"/>
        <end position="278"/>
    </location>
</feature>
<gene>
    <name evidence="4" type="ORF">TCMB3V08_LOCUS9681</name>
</gene>
<dbReference type="EMBL" id="OE185144">
    <property type="protein sequence ID" value="CAD7577126.1"/>
    <property type="molecule type" value="Genomic_DNA"/>
</dbReference>
<proteinExistence type="predicted"/>
<dbReference type="Pfam" id="PF13837">
    <property type="entry name" value="Myb_DNA-bind_4"/>
    <property type="match status" value="1"/>
</dbReference>
<dbReference type="InterPro" id="IPR044822">
    <property type="entry name" value="Myb_DNA-bind_4"/>
</dbReference>
<dbReference type="AlphaFoldDB" id="A0A7R9JD44"/>
<feature type="domain" description="Myb/SANT-like DNA-binding" evidence="3">
    <location>
        <begin position="197"/>
        <end position="248"/>
    </location>
</feature>
<organism evidence="4">
    <name type="scientific">Timema californicum</name>
    <name type="common">California timema</name>
    <name type="synonym">Walking stick</name>
    <dbReference type="NCBI Taxonomy" id="61474"/>
    <lineage>
        <taxon>Eukaryota</taxon>
        <taxon>Metazoa</taxon>
        <taxon>Ecdysozoa</taxon>
        <taxon>Arthropoda</taxon>
        <taxon>Hexapoda</taxon>
        <taxon>Insecta</taxon>
        <taxon>Pterygota</taxon>
        <taxon>Neoptera</taxon>
        <taxon>Polyneoptera</taxon>
        <taxon>Phasmatodea</taxon>
        <taxon>Timematodea</taxon>
        <taxon>Timematoidea</taxon>
        <taxon>Timematidae</taxon>
        <taxon>Timema</taxon>
    </lineage>
</organism>
<feature type="domain" description="MADF" evidence="2">
    <location>
        <begin position="103"/>
        <end position="162"/>
    </location>
</feature>
<dbReference type="InterPro" id="IPR006578">
    <property type="entry name" value="MADF-dom"/>
</dbReference>
<dbReference type="Pfam" id="PF10545">
    <property type="entry name" value="MADF_DNA_bdg"/>
    <property type="match status" value="1"/>
</dbReference>
<evidence type="ECO:0000259" key="3">
    <source>
        <dbReference type="Pfam" id="PF13837"/>
    </source>
</evidence>
<accession>A0A7R9JD44</accession>
<name>A0A7R9JD44_TIMCA</name>
<feature type="region of interest" description="Disordered" evidence="1">
    <location>
        <begin position="422"/>
        <end position="446"/>
    </location>
</feature>
<sequence length="446" mass="50528">MMTHPCSALEIDYLIKHVGTRYLRESPDQADAKRSERPQAMLRVDGVDRGWVNDTTEGVMSSKAINEEHGYFGPVPMLSVTERRGTSLLRTCYSVYLIRGPSDFLYNTNIESYKDRDKRLAKHKDISEALQEYGPGCTAQDVKKKMNGLRCQYLTEAMKGNSTKPDISQSSFDESPSNEDMSITMNEEHTIADDILIEEEMKEAGSDKNYEQIRVKWKALKASYAAVRRGVNNGDKSICPYEPELHELLSHRCISSKQLKKKGNTSNNEQEDSASNSVEDMCDDDDGGPIDVPLSNGVSTTRNREPLFGPISLFGKVSSRSLKNEPFQKEIDNGEKTGAEEARVQAEAAKVRLKQDQESFKARLVMENEAHKAQVRREDELHKQKLRHQEELHQQRMLHTAEWHQFEVQRIKRELAIQGVPNTGQDCAMSQTSDQSVTQQACLPQN</sequence>
<protein>
    <submittedName>
        <fullName evidence="4">(California timema) hypothetical protein</fullName>
    </submittedName>
</protein>
<evidence type="ECO:0000256" key="1">
    <source>
        <dbReference type="SAM" id="MobiDB-lite"/>
    </source>
</evidence>
<reference evidence="4" key="1">
    <citation type="submission" date="2020-11" db="EMBL/GenBank/DDBJ databases">
        <authorList>
            <person name="Tran Van P."/>
        </authorList>
    </citation>
    <scope>NUCLEOTIDE SEQUENCE</scope>
</reference>
<feature type="region of interest" description="Disordered" evidence="1">
    <location>
        <begin position="161"/>
        <end position="180"/>
    </location>
</feature>
<evidence type="ECO:0000313" key="4">
    <source>
        <dbReference type="EMBL" id="CAD7577126.1"/>
    </source>
</evidence>
<feature type="region of interest" description="Disordered" evidence="1">
    <location>
        <begin position="258"/>
        <end position="303"/>
    </location>
</feature>
<evidence type="ECO:0000259" key="2">
    <source>
        <dbReference type="Pfam" id="PF10545"/>
    </source>
</evidence>